<reference evidence="2 3" key="1">
    <citation type="submission" date="2024-10" db="EMBL/GenBank/DDBJ databases">
        <title>Updated reference genomes for cyclostephanoid diatoms.</title>
        <authorList>
            <person name="Roberts W.R."/>
            <person name="Alverson A.J."/>
        </authorList>
    </citation>
    <scope>NUCLEOTIDE SEQUENCE [LARGE SCALE GENOMIC DNA]</scope>
    <source>
        <strain evidence="2 3">AJA228-03</strain>
    </source>
</reference>
<keyword evidence="3" id="KW-1185">Reference proteome</keyword>
<dbReference type="PANTHER" id="PTHR47463:SF2">
    <property type="entry name" value="F-BOX PROTEIN SKIP16"/>
    <property type="match status" value="1"/>
</dbReference>
<proteinExistence type="predicted"/>
<name>A0ABD3RE68_9STRA</name>
<dbReference type="InterPro" id="IPR036767">
    <property type="entry name" value="ApaG_sf"/>
</dbReference>
<evidence type="ECO:0000259" key="1">
    <source>
        <dbReference type="PROSITE" id="PS51087"/>
    </source>
</evidence>
<dbReference type="PROSITE" id="PS51087">
    <property type="entry name" value="APAG"/>
    <property type="match status" value="1"/>
</dbReference>
<dbReference type="Proteomes" id="UP001530377">
    <property type="component" value="Unassembled WGS sequence"/>
</dbReference>
<dbReference type="Pfam" id="PF04379">
    <property type="entry name" value="DUF525"/>
    <property type="match status" value="1"/>
</dbReference>
<accession>A0ABD3RE68</accession>
<gene>
    <name evidence="2" type="ORF">ACHAXA_005401</name>
</gene>
<dbReference type="Gene3D" id="2.60.40.1470">
    <property type="entry name" value="ApaG domain"/>
    <property type="match status" value="1"/>
</dbReference>
<evidence type="ECO:0000313" key="3">
    <source>
        <dbReference type="Proteomes" id="UP001530377"/>
    </source>
</evidence>
<sequence>METGVPSTISGPFFLRAGLMWQKIEDWCDRSGEYGHEIKSSLLPGRPVYPNASNANLSAFQAVYAFYSGQNDRMVPRCVTGLFGGFQIYDVISNTRWMQPDLYDSQDFVVIAQCSMKAIAIQVSTGQIYSISRRNPNLVATPCPGGIHQRSDSMGLIREMPVDINDGMDSILRWFEEYAHRLHKNHYAVGILNPEDDDDRNDNVNAIHSLLKYPTVNDTVNCSRAVTRGVEIVASAIFVEEMGMFVYSIRMRLLTPDDGDGYMTPEQRGFDTCQLVSRHWKISKVRSVGPPAIDEVRGEGVIGYFPILCDGGFVRVFGNNMQYQGRGRGAFSYQSCTDADCPGAIEGSLQFTPKWGDGRPNGDTFNARVDPFPLTFSHFLY</sequence>
<dbReference type="EMBL" id="JALLPB020000268">
    <property type="protein sequence ID" value="KAL3811315.1"/>
    <property type="molecule type" value="Genomic_DNA"/>
</dbReference>
<protein>
    <recommendedName>
        <fullName evidence="1">ApaG domain-containing protein</fullName>
    </recommendedName>
</protein>
<dbReference type="AlphaFoldDB" id="A0ABD3RE68"/>
<evidence type="ECO:0000313" key="2">
    <source>
        <dbReference type="EMBL" id="KAL3811315.1"/>
    </source>
</evidence>
<dbReference type="InterPro" id="IPR007474">
    <property type="entry name" value="ApaG_domain"/>
</dbReference>
<dbReference type="SUPFAM" id="SSF110069">
    <property type="entry name" value="ApaG-like"/>
    <property type="match status" value="1"/>
</dbReference>
<feature type="domain" description="ApaG" evidence="1">
    <location>
        <begin position="224"/>
        <end position="381"/>
    </location>
</feature>
<dbReference type="PANTHER" id="PTHR47463">
    <property type="entry name" value="F-BOX PROTEIN SKIP16"/>
    <property type="match status" value="1"/>
</dbReference>
<comment type="caution">
    <text evidence="2">The sequence shown here is derived from an EMBL/GenBank/DDBJ whole genome shotgun (WGS) entry which is preliminary data.</text>
</comment>
<organism evidence="2 3">
    <name type="scientific">Cyclostephanos tholiformis</name>
    <dbReference type="NCBI Taxonomy" id="382380"/>
    <lineage>
        <taxon>Eukaryota</taxon>
        <taxon>Sar</taxon>
        <taxon>Stramenopiles</taxon>
        <taxon>Ochrophyta</taxon>
        <taxon>Bacillariophyta</taxon>
        <taxon>Coscinodiscophyceae</taxon>
        <taxon>Thalassiosirophycidae</taxon>
        <taxon>Stephanodiscales</taxon>
        <taxon>Stephanodiscaceae</taxon>
        <taxon>Cyclostephanos</taxon>
    </lineage>
</organism>